<dbReference type="PANTHER" id="PTHR36102">
    <property type="entry name" value="CHROMOSOME 10, WHOLE GENOME SHOTGUN SEQUENCE"/>
    <property type="match status" value="1"/>
</dbReference>
<feature type="domain" description="Subtelomeric hrmA-associated cluster protein AFUB-079030/YDR124W-like helical bundle" evidence="2">
    <location>
        <begin position="162"/>
        <end position="308"/>
    </location>
</feature>
<feature type="compositionally biased region" description="Basic and acidic residues" evidence="1">
    <location>
        <begin position="326"/>
        <end position="349"/>
    </location>
</feature>
<proteinExistence type="predicted"/>
<dbReference type="Pfam" id="PF11001">
    <property type="entry name" value="AFUB_07903_YDR124W_hel"/>
    <property type="match status" value="1"/>
</dbReference>
<sequence>MVQGVNSLRDSLPGRIPFSAEDGYTTTANQRLEGRPKTIARALREDARLEGSCYFVAYIDTHGEVQTLGLPQEKRLGITKFFNKNKFRACMLEDHNNTSLMSAGSTGARRGLDSGFSQDYDGFEDANQYKARKRPRGGMLRQTADFGDEGLQPTVSTRAITVSDEKELWDFYEQRFKDCQQTACKLIAKAWIKAVEPKKQSTHPYTGSDEKAPDWWPQPWGNGKEDRVRHKEPDHLYKRERVHLLNHILRMIVVPNSQQHTDLQKLNLNVSKLKDVTNEALSGWFTDKDNPNNALKKPKLDEIFKVAAQEERYRHGQIGSTTKVHVKSDDRPGDGYASDRDETSQYRAEEEQDNTPTSSRVSPSRIPTTQGLSFNGSSQSPSHLQGSHFLADLPARDAFHQQQQQHHHHQQQHQQQQHQQQQMFDSHLAAEQQQQQHYVDSSGLTNHSAPSLHSHGGFSDISYASHDASRRPSMIHTPTNYHSPATTAANYEWATAAQIPNATFPSHPAPSHALMAPSIQQYMLGDMGRDQNPTHTHAFRSDGMHSGHMGHPSGYQDYVHQDARGLAGGGIKIETQGHNMLA</sequence>
<feature type="region of interest" description="Disordered" evidence="1">
    <location>
        <begin position="314"/>
        <end position="386"/>
    </location>
</feature>
<evidence type="ECO:0000259" key="2">
    <source>
        <dbReference type="Pfam" id="PF11001"/>
    </source>
</evidence>
<dbReference type="InterPro" id="IPR047092">
    <property type="entry name" value="AFUB_07903/YDR124W-like_hel"/>
</dbReference>
<dbReference type="EMBL" id="JAPCWZ010000003">
    <property type="protein sequence ID" value="KAK8872705.1"/>
    <property type="molecule type" value="Genomic_DNA"/>
</dbReference>
<evidence type="ECO:0000313" key="4">
    <source>
        <dbReference type="Proteomes" id="UP001390339"/>
    </source>
</evidence>
<gene>
    <name evidence="3" type="ORF">PGQ11_003219</name>
</gene>
<name>A0ABR2J4J7_9PEZI</name>
<protein>
    <recommendedName>
        <fullName evidence="2">Subtelomeric hrmA-associated cluster protein AFUB-079030/YDR124W-like helical bundle domain-containing protein</fullName>
    </recommendedName>
</protein>
<keyword evidence="4" id="KW-1185">Reference proteome</keyword>
<feature type="region of interest" description="Disordered" evidence="1">
    <location>
        <begin position="399"/>
        <end position="464"/>
    </location>
</feature>
<evidence type="ECO:0000313" key="3">
    <source>
        <dbReference type="EMBL" id="KAK8872705.1"/>
    </source>
</evidence>
<feature type="region of interest" description="Disordered" evidence="1">
    <location>
        <begin position="200"/>
        <end position="228"/>
    </location>
</feature>
<evidence type="ECO:0000256" key="1">
    <source>
        <dbReference type="SAM" id="MobiDB-lite"/>
    </source>
</evidence>
<organism evidence="3 4">
    <name type="scientific">Apiospora arundinis</name>
    <dbReference type="NCBI Taxonomy" id="335852"/>
    <lineage>
        <taxon>Eukaryota</taxon>
        <taxon>Fungi</taxon>
        <taxon>Dikarya</taxon>
        <taxon>Ascomycota</taxon>
        <taxon>Pezizomycotina</taxon>
        <taxon>Sordariomycetes</taxon>
        <taxon>Xylariomycetidae</taxon>
        <taxon>Amphisphaeriales</taxon>
        <taxon>Apiosporaceae</taxon>
        <taxon>Apiospora</taxon>
    </lineage>
</organism>
<reference evidence="3 4" key="1">
    <citation type="journal article" date="2024" name="IMA Fungus">
        <title>Apiospora arundinis, a panoply of carbohydrate-active enzymes and secondary metabolites.</title>
        <authorList>
            <person name="Sorensen T."/>
            <person name="Petersen C."/>
            <person name="Muurmann A.T."/>
            <person name="Christiansen J.V."/>
            <person name="Brundto M.L."/>
            <person name="Overgaard C.K."/>
            <person name="Boysen A.T."/>
            <person name="Wollenberg R.D."/>
            <person name="Larsen T.O."/>
            <person name="Sorensen J.L."/>
            <person name="Nielsen K.L."/>
            <person name="Sondergaard T.E."/>
        </authorList>
    </citation>
    <scope>NUCLEOTIDE SEQUENCE [LARGE SCALE GENOMIC DNA]</scope>
    <source>
        <strain evidence="3 4">AAU 773</strain>
    </source>
</reference>
<feature type="compositionally biased region" description="Polar residues" evidence="1">
    <location>
        <begin position="354"/>
        <end position="385"/>
    </location>
</feature>
<feature type="compositionally biased region" description="Low complexity" evidence="1">
    <location>
        <begin position="412"/>
        <end position="422"/>
    </location>
</feature>
<comment type="caution">
    <text evidence="3">The sequence shown here is derived from an EMBL/GenBank/DDBJ whole genome shotgun (WGS) entry which is preliminary data.</text>
</comment>
<feature type="compositionally biased region" description="Polar residues" evidence="1">
    <location>
        <begin position="431"/>
        <end position="451"/>
    </location>
</feature>
<feature type="region of interest" description="Disordered" evidence="1">
    <location>
        <begin position="535"/>
        <end position="557"/>
    </location>
</feature>
<dbReference type="Proteomes" id="UP001390339">
    <property type="component" value="Unassembled WGS sequence"/>
</dbReference>
<dbReference type="PANTHER" id="PTHR36102:SF1">
    <property type="entry name" value="YDR124W-LIKE HELICAL BUNDLE DOMAIN-CONTAINING PROTEIN"/>
    <property type="match status" value="1"/>
</dbReference>
<dbReference type="InterPro" id="IPR021264">
    <property type="entry name" value="AFUB_079030/YDR124W-like"/>
</dbReference>
<accession>A0ABR2J4J7</accession>